<proteinExistence type="predicted"/>
<accession>A0A1Q3D7Q4</accession>
<organism evidence="2 3">
    <name type="scientific">Cephalotus follicularis</name>
    <name type="common">Albany pitcher plant</name>
    <dbReference type="NCBI Taxonomy" id="3775"/>
    <lineage>
        <taxon>Eukaryota</taxon>
        <taxon>Viridiplantae</taxon>
        <taxon>Streptophyta</taxon>
        <taxon>Embryophyta</taxon>
        <taxon>Tracheophyta</taxon>
        <taxon>Spermatophyta</taxon>
        <taxon>Magnoliopsida</taxon>
        <taxon>eudicotyledons</taxon>
        <taxon>Gunneridae</taxon>
        <taxon>Pentapetalae</taxon>
        <taxon>rosids</taxon>
        <taxon>fabids</taxon>
        <taxon>Oxalidales</taxon>
        <taxon>Cephalotaceae</taxon>
        <taxon>Cephalotus</taxon>
    </lineage>
</organism>
<reference evidence="3" key="1">
    <citation type="submission" date="2016-04" db="EMBL/GenBank/DDBJ databases">
        <title>Cephalotus genome sequencing.</title>
        <authorList>
            <person name="Fukushima K."/>
            <person name="Hasebe M."/>
            <person name="Fang X."/>
        </authorList>
    </citation>
    <scope>NUCLEOTIDE SEQUENCE [LARGE SCALE GENOMIC DNA]</scope>
    <source>
        <strain evidence="3">cv. St1</strain>
    </source>
</reference>
<dbReference type="PANTHER" id="PTHR10378">
    <property type="entry name" value="LIM DOMAIN-BINDING PROTEIN"/>
    <property type="match status" value="1"/>
</dbReference>
<dbReference type="EMBL" id="BDDD01004947">
    <property type="protein sequence ID" value="GAV88546.1"/>
    <property type="molecule type" value="Genomic_DNA"/>
</dbReference>
<name>A0A1Q3D7Q4_CEPFO</name>
<protein>
    <submittedName>
        <fullName evidence="2">LIM_bind domain-containing protein</fullName>
    </submittedName>
</protein>
<feature type="compositionally biased region" description="Polar residues" evidence="1">
    <location>
        <begin position="125"/>
        <end position="140"/>
    </location>
</feature>
<sequence length="909" mass="99724">MVLSGPLTPIGGVHSASPSSLLSNSAILGAQGGSMPLQTSFSSLVSPRAQYDMNFLGNTPNISSLLNQTFENGGSNAGLTCMGGFQRGTIDNQADFDPLTTIRKDIAFSDPSSFVQASLANSGSSAQVQNQQISNTSGNPMLSDKRYSQVQQYEQQKFLHGQQLMQQFPISPSQPQQHQMQQQQQQIQSIRGTVGSVGSVKFEPQTMNDQIGPQQQLQFLQNIGPVMLKPQQHQMGRGTGPVELERQHSDQTLLLQQQRQQQHQFLHLSRQSSQAAVAQMNFLQHQRILQLQQQQQQQMLQVLPQQRPQLQQQFQQQNKPARSATRPIYEPGTCARRLTQYMYQQQHRPENNNIDFWRRFVAEFFAPNAKKRWCVSLYGNSRQTNGVFPQHLQDLWHCQICNHKPGRGFETTAEVLPRLFKIKYDSGTLEELLYVDMPREYQNASGQVILDYAKVIQESVFEQLRVVRDGQLRIVFSPDLKIFSWEFCARCHEELIPRRLIIPQVSQLGVVAQKYQASAQSASSTPTPDLRSNCNMLVASARQLAKALEVPLVNDLGYTKRYVRCLQISEVVNSMKDLIDHSQETGNGPIECLAKFPRRTKPLSGPLNSFQLPDEHQQITRQNLNDDHHPAHARVLLPSISNGVASLNISHGTMATTTSTTTVLGLLRQNSMNSQVENQNSHPNSPYAGTPVQIPSAGSSTSLPAQPNSSSPFSSPTPSSSNNPPQSSVNALGSSAVTNYISSANSSAHLPLKQSSQLNETAPSESQSSVDKIFQEIMNSSEFGGGGSVVRAGSIGNSVKNINELPQVNSNSLNGGSYLVGDNMISNNSNSEGGGFGNFGGGNDLTANASGISTGMGNNSGSLAGRIVMPLMSQDASMSHQQNELAIRLLNGLGVANGYNNLLFDWKSL</sequence>
<evidence type="ECO:0000313" key="3">
    <source>
        <dbReference type="Proteomes" id="UP000187406"/>
    </source>
</evidence>
<feature type="region of interest" description="Disordered" evidence="1">
    <location>
        <begin position="125"/>
        <end position="150"/>
    </location>
</feature>
<dbReference type="InParanoid" id="A0A1Q3D7Q4"/>
<feature type="region of interest" description="Disordered" evidence="1">
    <location>
        <begin position="674"/>
        <end position="731"/>
    </location>
</feature>
<keyword evidence="3" id="KW-1185">Reference proteome</keyword>
<feature type="compositionally biased region" description="Low complexity" evidence="1">
    <location>
        <begin position="707"/>
        <end position="728"/>
    </location>
</feature>
<feature type="compositionally biased region" description="Polar residues" evidence="1">
    <location>
        <begin position="696"/>
        <end position="706"/>
    </location>
</feature>
<gene>
    <name evidence="2" type="ORF">CFOL_v3_31968</name>
</gene>
<dbReference type="STRING" id="3775.A0A1Q3D7Q4"/>
<dbReference type="OrthoDB" id="774557at2759"/>
<feature type="compositionally biased region" description="Polar residues" evidence="1">
    <location>
        <begin position="674"/>
        <end position="684"/>
    </location>
</feature>
<evidence type="ECO:0000256" key="1">
    <source>
        <dbReference type="SAM" id="MobiDB-lite"/>
    </source>
</evidence>
<evidence type="ECO:0000313" key="2">
    <source>
        <dbReference type="EMBL" id="GAV88546.1"/>
    </source>
</evidence>
<comment type="caution">
    <text evidence="2">The sequence shown here is derived from an EMBL/GenBank/DDBJ whole genome shotgun (WGS) entry which is preliminary data.</text>
</comment>
<dbReference type="Proteomes" id="UP000187406">
    <property type="component" value="Unassembled WGS sequence"/>
</dbReference>
<dbReference type="AlphaFoldDB" id="A0A1Q3D7Q4"/>
<dbReference type="InterPro" id="IPR029005">
    <property type="entry name" value="LIM-bd/SEUSS"/>
</dbReference>
<dbReference type="Pfam" id="PF01803">
    <property type="entry name" value="LIM_bind"/>
    <property type="match status" value="1"/>
</dbReference>